<keyword evidence="3" id="KW-0732">Signal</keyword>
<evidence type="ECO:0000256" key="3">
    <source>
        <dbReference type="SAM" id="SignalP"/>
    </source>
</evidence>
<feature type="transmembrane region" description="Helical" evidence="2">
    <location>
        <begin position="39"/>
        <end position="63"/>
    </location>
</feature>
<feature type="compositionally biased region" description="Polar residues" evidence="1">
    <location>
        <begin position="369"/>
        <end position="380"/>
    </location>
</feature>
<feature type="compositionally biased region" description="Low complexity" evidence="1">
    <location>
        <begin position="801"/>
        <end position="820"/>
    </location>
</feature>
<protein>
    <recommendedName>
        <fullName evidence="6">Proteophosphoglycan ppg4</fullName>
    </recommendedName>
</protein>
<feature type="compositionally biased region" description="Low complexity" evidence="1">
    <location>
        <begin position="902"/>
        <end position="912"/>
    </location>
</feature>
<evidence type="ECO:0000313" key="4">
    <source>
        <dbReference type="EMBL" id="GET85941.1"/>
    </source>
</evidence>
<feature type="compositionally biased region" description="Low complexity" evidence="1">
    <location>
        <begin position="784"/>
        <end position="794"/>
    </location>
</feature>
<feature type="compositionally biased region" description="Polar residues" evidence="1">
    <location>
        <begin position="184"/>
        <end position="198"/>
    </location>
</feature>
<dbReference type="VEuPathDB" id="TriTrypDB:LtaPh_0607600"/>
<feature type="chain" id="PRO_5024988186" description="Proteophosphoglycan ppg4" evidence="3">
    <location>
        <begin position="30"/>
        <end position="1071"/>
    </location>
</feature>
<reference evidence="4" key="1">
    <citation type="submission" date="2019-11" db="EMBL/GenBank/DDBJ databases">
        <title>Leishmania tarentolae CDS.</title>
        <authorList>
            <person name="Goto Y."/>
            <person name="Yamagishi J."/>
        </authorList>
    </citation>
    <scope>NUCLEOTIDE SEQUENCE [LARGE SCALE GENOMIC DNA]</scope>
    <source>
        <strain evidence="4">Parrot Tar II</strain>
    </source>
</reference>
<feature type="signal peptide" evidence="3">
    <location>
        <begin position="1"/>
        <end position="29"/>
    </location>
</feature>
<feature type="compositionally biased region" description="Polar residues" evidence="1">
    <location>
        <begin position="1057"/>
        <end position="1071"/>
    </location>
</feature>
<keyword evidence="2" id="KW-1133">Transmembrane helix</keyword>
<evidence type="ECO:0000256" key="2">
    <source>
        <dbReference type="SAM" id="Phobius"/>
    </source>
</evidence>
<dbReference type="AlphaFoldDB" id="A0A640KA00"/>
<organism evidence="4 5">
    <name type="scientific">Leishmania tarentolae</name>
    <name type="common">Sauroleishmania tarentolae</name>
    <dbReference type="NCBI Taxonomy" id="5689"/>
    <lineage>
        <taxon>Eukaryota</taxon>
        <taxon>Discoba</taxon>
        <taxon>Euglenozoa</taxon>
        <taxon>Kinetoplastea</taxon>
        <taxon>Metakinetoplastina</taxon>
        <taxon>Trypanosomatida</taxon>
        <taxon>Trypanosomatidae</taxon>
        <taxon>Leishmaniinae</taxon>
        <taxon>Leishmania</taxon>
        <taxon>lizard Leishmania</taxon>
    </lineage>
</organism>
<keyword evidence="5" id="KW-1185">Reference proteome</keyword>
<feature type="compositionally biased region" description="Basic and acidic residues" evidence="1">
    <location>
        <begin position="359"/>
        <end position="368"/>
    </location>
</feature>
<dbReference type="Proteomes" id="UP000419144">
    <property type="component" value="Unassembled WGS sequence"/>
</dbReference>
<feature type="compositionally biased region" description="Polar residues" evidence="1">
    <location>
        <begin position="619"/>
        <end position="640"/>
    </location>
</feature>
<evidence type="ECO:0008006" key="6">
    <source>
        <dbReference type="Google" id="ProtNLM"/>
    </source>
</evidence>
<feature type="compositionally biased region" description="Low complexity" evidence="1">
    <location>
        <begin position="763"/>
        <end position="774"/>
    </location>
</feature>
<keyword evidence="2" id="KW-0472">Membrane</keyword>
<feature type="compositionally biased region" description="Low complexity" evidence="1">
    <location>
        <begin position="401"/>
        <end position="420"/>
    </location>
</feature>
<evidence type="ECO:0000256" key="1">
    <source>
        <dbReference type="SAM" id="MobiDB-lite"/>
    </source>
</evidence>
<comment type="caution">
    <text evidence="4">The sequence shown here is derived from an EMBL/GenBank/DDBJ whole genome shotgun (WGS) entry which is preliminary data.</text>
</comment>
<proteinExistence type="predicted"/>
<keyword evidence="2" id="KW-0812">Transmembrane</keyword>
<feature type="region of interest" description="Disordered" evidence="1">
    <location>
        <begin position="314"/>
        <end position="334"/>
    </location>
</feature>
<feature type="region of interest" description="Disordered" evidence="1">
    <location>
        <begin position="677"/>
        <end position="867"/>
    </location>
</feature>
<feature type="compositionally biased region" description="Basic and acidic residues" evidence="1">
    <location>
        <begin position="386"/>
        <end position="398"/>
    </location>
</feature>
<evidence type="ECO:0000313" key="5">
    <source>
        <dbReference type="Proteomes" id="UP000419144"/>
    </source>
</evidence>
<feature type="region of interest" description="Disordered" evidence="1">
    <location>
        <begin position="1045"/>
        <end position="1071"/>
    </location>
</feature>
<dbReference type="OrthoDB" id="267386at2759"/>
<feature type="compositionally biased region" description="Polar residues" evidence="1">
    <location>
        <begin position="558"/>
        <end position="570"/>
    </location>
</feature>
<feature type="compositionally biased region" description="Low complexity" evidence="1">
    <location>
        <begin position="853"/>
        <end position="867"/>
    </location>
</feature>
<dbReference type="EMBL" id="BLBS01000007">
    <property type="protein sequence ID" value="GET85941.1"/>
    <property type="molecule type" value="Genomic_DNA"/>
</dbReference>
<feature type="region of interest" description="Disordered" evidence="1">
    <location>
        <begin position="352"/>
        <end position="420"/>
    </location>
</feature>
<sequence length="1071" mass="111775">MSLMRQQRLGRPQLLLLAVAMATMAAAAGESIEGIHHDLWWWIALVSSGFFTVVLMFMLLFFWSRSLAASASVPASSRHSMCHQLERRDSAGPFDGPISMSLALTAMRHTSTDVDGRRRGSGEASVSSLPYTDHISRYNNDKLMAAVLEGGDSPLPHYGGRPAPRTPVKTAALLAELTPKKSRLTSPQEPSNTHSRSAVTVAPRTVSAASPAVARLPQQRQLSPAERPHRLPNDLGGAMAEADTHAAVRLVENPLAGAGLQEAWSNLLVPQVGGSALHPTSAAAAVEGKGDVQTRGDVPADELTFSGVSALAWDGKAARKPTPQAPPQRGSSSNGVKQYYFGFKYSQDTAATATSSELIPRRAGRETTHTPPQRRSSQARQPPVEVHSEPAPDPRREVPLTSAPTTTAAASAHTSSTPPQSAVFQPLALTLMTTPPVSASKSSNAASLTEMAPLLQKRHVTDEDGAAQVGLDACRRSHLESHRVSSLSGQRLPQELCRVSGEGDHVTVKAAASGAQLDKCSVAQLRSGEERPTRQLLTPHAGSEPANSKPRRQWRDSPLSSQPPASSRSGVASCAAQRAASTGSATEKMPAGTTVTKGVPQLFFGKRGASPVRPPAGDVSSQSTTKMPNETRGSSGGTNTRQWPIAKPLSVEHLAQPLQPALVSRSALSCGSPQSRAAAADTVTRRSSTPVKVTPTGDACISSPSRAAGAHRGSFNSSMKECSPLCNSPGRKRSSSHVTFLDKDGARAGSETHGGHAPPPLTQQPQLPQPCKLPAGSPSSFYTSPPASGSAGAARLERLPDPVAATPAASADVSPVAPDAGMTIAQGHPSFMLPSATAALERHREENSSTREPSVAATATPPHSAATATPLEIPMDMAGHRAPVVWGPPALLSTRQRGGGTAAAAALTSGVAEESSGTTTQESCDGDDGDSVSSRASTVAAGMLPAAPHGRRGASTMVPPPPTVASQQQQLRSTAPAYSDAGRQFSRTSRIEVLRITHPTDVAQESPATFSAVARHSRHHDLMHTASHHPSTKADHHLHAAHSNTALPARSPVSEAQVVQASATRSSDGRH</sequence>
<feature type="region of interest" description="Disordered" evidence="1">
    <location>
        <begin position="895"/>
        <end position="964"/>
    </location>
</feature>
<feature type="region of interest" description="Disordered" evidence="1">
    <location>
        <begin position="178"/>
        <end position="201"/>
    </location>
</feature>
<feature type="region of interest" description="Disordered" evidence="1">
    <location>
        <begin position="526"/>
        <end position="640"/>
    </location>
</feature>
<name>A0A640KA00_LEITA</name>
<accession>A0A640KA00</accession>
<gene>
    <name evidence="4" type="ORF">LtaPh_0607600</name>
</gene>
<feature type="compositionally biased region" description="Basic and acidic residues" evidence="1">
    <location>
        <begin position="840"/>
        <end position="849"/>
    </location>
</feature>